<feature type="region of interest" description="Disordered" evidence="1">
    <location>
        <begin position="73"/>
        <end position="145"/>
    </location>
</feature>
<evidence type="ECO:0000256" key="1">
    <source>
        <dbReference type="SAM" id="MobiDB-lite"/>
    </source>
</evidence>
<accession>A0A7S1RKU6</accession>
<feature type="compositionally biased region" description="Basic and acidic residues" evidence="1">
    <location>
        <begin position="105"/>
        <end position="116"/>
    </location>
</feature>
<organism evidence="2">
    <name type="scientific">Alexandrium catenella</name>
    <name type="common">Red tide dinoflagellate</name>
    <name type="synonym">Gonyaulax catenella</name>
    <dbReference type="NCBI Taxonomy" id="2925"/>
    <lineage>
        <taxon>Eukaryota</taxon>
        <taxon>Sar</taxon>
        <taxon>Alveolata</taxon>
        <taxon>Dinophyceae</taxon>
        <taxon>Gonyaulacales</taxon>
        <taxon>Pyrocystaceae</taxon>
        <taxon>Alexandrium</taxon>
    </lineage>
</organism>
<evidence type="ECO:0000313" key="2">
    <source>
        <dbReference type="EMBL" id="CAD9168835.1"/>
    </source>
</evidence>
<proteinExistence type="predicted"/>
<feature type="region of interest" description="Disordered" evidence="1">
    <location>
        <begin position="1"/>
        <end position="22"/>
    </location>
</feature>
<dbReference type="EMBL" id="HBGE01076131">
    <property type="protein sequence ID" value="CAD9168835.1"/>
    <property type="molecule type" value="Transcribed_RNA"/>
</dbReference>
<feature type="compositionally biased region" description="Low complexity" evidence="1">
    <location>
        <begin position="75"/>
        <end position="92"/>
    </location>
</feature>
<gene>
    <name evidence="2" type="ORF">ACAT0790_LOCUS45603</name>
</gene>
<feature type="compositionally biased region" description="Low complexity" evidence="1">
    <location>
        <begin position="117"/>
        <end position="127"/>
    </location>
</feature>
<name>A0A7S1RKU6_ALECA</name>
<dbReference type="AlphaFoldDB" id="A0A7S1RKU6"/>
<protein>
    <submittedName>
        <fullName evidence="2">Uncharacterized protein</fullName>
    </submittedName>
</protein>
<reference evidence="2" key="1">
    <citation type="submission" date="2021-01" db="EMBL/GenBank/DDBJ databases">
        <authorList>
            <person name="Corre E."/>
            <person name="Pelletier E."/>
            <person name="Niang G."/>
            <person name="Scheremetjew M."/>
            <person name="Finn R."/>
            <person name="Kale V."/>
            <person name="Holt S."/>
            <person name="Cochrane G."/>
            <person name="Meng A."/>
            <person name="Brown T."/>
            <person name="Cohen L."/>
        </authorList>
    </citation>
    <scope>NUCLEOTIDE SEQUENCE</scope>
    <source>
        <strain evidence="2">OF101</strain>
    </source>
</reference>
<sequence>MGGYVSDHSPESPLRERRKLSGLTIVKPEMMRAAAVQEGAKASILKDAPVKEVEKASSAPELPAPVEIKAKVSEGGAASSSAAQSSGVQGSVTQVEHLQPPPADEAMRKTSKDANRPRAVNAVRVAASILDPESPRSPGKYSAWK</sequence>